<dbReference type="EC" id="2.1.1.-" evidence="3"/>
<feature type="domain" description="Methyltransferase" evidence="2">
    <location>
        <begin position="48"/>
        <end position="143"/>
    </location>
</feature>
<dbReference type="InterPro" id="IPR029063">
    <property type="entry name" value="SAM-dependent_MTases_sf"/>
</dbReference>
<gene>
    <name evidence="3" type="ORF">ACFPOF_31740</name>
</gene>
<dbReference type="PANTHER" id="PTHR43861">
    <property type="entry name" value="TRANS-ACONITATE 2-METHYLTRANSFERASE-RELATED"/>
    <property type="match status" value="1"/>
</dbReference>
<dbReference type="CDD" id="cd02440">
    <property type="entry name" value="AdoMet_MTases"/>
    <property type="match status" value="1"/>
</dbReference>
<keyword evidence="3" id="KW-0489">Methyltransferase</keyword>
<dbReference type="InterPro" id="IPR041698">
    <property type="entry name" value="Methyltransf_25"/>
</dbReference>
<organism evidence="3 4">
    <name type="scientific">Cohnella soli</name>
    <dbReference type="NCBI Taxonomy" id="425005"/>
    <lineage>
        <taxon>Bacteria</taxon>
        <taxon>Bacillati</taxon>
        <taxon>Bacillota</taxon>
        <taxon>Bacilli</taxon>
        <taxon>Bacillales</taxon>
        <taxon>Paenibacillaceae</taxon>
        <taxon>Cohnella</taxon>
    </lineage>
</organism>
<dbReference type="EMBL" id="JBHSMI010000067">
    <property type="protein sequence ID" value="MFC5407326.1"/>
    <property type="molecule type" value="Genomic_DNA"/>
</dbReference>
<accession>A0ABW0I4K1</accession>
<evidence type="ECO:0000259" key="2">
    <source>
        <dbReference type="Pfam" id="PF13649"/>
    </source>
</evidence>
<evidence type="ECO:0000313" key="4">
    <source>
        <dbReference type="Proteomes" id="UP001596113"/>
    </source>
</evidence>
<sequence>MSESVEQWQHFFGEDYIRFSELILNTERTKNEVENLTRILGSSTGIRILDLGCGQGRIAVPLAQKGYSIVGYDQSEVLLNEARERAKRENVEVEFKRGDIRHLHYDERFHAVINIGTAFGYGGDEQRDRQALEHVGMALYPGGKFIIDTENRDKKTQRFQSEIKEEFYGISMTSRREFSEETGLWKEYFSWCSGEKQQTASFVLRLYSPDEMVGILLQAGFKVEGIYGGLDCREWTSESSRMVIIARK</sequence>
<dbReference type="GO" id="GO:0008168">
    <property type="term" value="F:methyltransferase activity"/>
    <property type="evidence" value="ECO:0007669"/>
    <property type="project" value="UniProtKB-KW"/>
</dbReference>
<dbReference type="RefSeq" id="WP_378139891.1">
    <property type="nucleotide sequence ID" value="NZ_JBHSMI010000067.1"/>
</dbReference>
<keyword evidence="1 3" id="KW-0808">Transferase</keyword>
<dbReference type="GO" id="GO:0032259">
    <property type="term" value="P:methylation"/>
    <property type="evidence" value="ECO:0007669"/>
    <property type="project" value="UniProtKB-KW"/>
</dbReference>
<dbReference type="Gene3D" id="2.20.25.110">
    <property type="entry name" value="S-adenosyl-L-methionine-dependent methyltransferases"/>
    <property type="match status" value="1"/>
</dbReference>
<evidence type="ECO:0000256" key="1">
    <source>
        <dbReference type="ARBA" id="ARBA00022679"/>
    </source>
</evidence>
<reference evidence="4" key="1">
    <citation type="journal article" date="2019" name="Int. J. Syst. Evol. Microbiol.">
        <title>The Global Catalogue of Microorganisms (GCM) 10K type strain sequencing project: providing services to taxonomists for standard genome sequencing and annotation.</title>
        <authorList>
            <consortium name="The Broad Institute Genomics Platform"/>
            <consortium name="The Broad Institute Genome Sequencing Center for Infectious Disease"/>
            <person name="Wu L."/>
            <person name="Ma J."/>
        </authorList>
    </citation>
    <scope>NUCLEOTIDE SEQUENCE [LARGE SCALE GENOMIC DNA]</scope>
    <source>
        <strain evidence="4">CGMCC 1.18575</strain>
    </source>
</reference>
<dbReference type="Gene3D" id="3.40.50.150">
    <property type="entry name" value="Vaccinia Virus protein VP39"/>
    <property type="match status" value="1"/>
</dbReference>
<name>A0ABW0I4K1_9BACL</name>
<dbReference type="Proteomes" id="UP001596113">
    <property type="component" value="Unassembled WGS sequence"/>
</dbReference>
<proteinExistence type="predicted"/>
<keyword evidence="4" id="KW-1185">Reference proteome</keyword>
<evidence type="ECO:0000313" key="3">
    <source>
        <dbReference type="EMBL" id="MFC5407326.1"/>
    </source>
</evidence>
<protein>
    <submittedName>
        <fullName evidence="3">Class I SAM-dependent methyltransferase</fullName>
        <ecNumber evidence="3">2.1.1.-</ecNumber>
    </submittedName>
</protein>
<comment type="caution">
    <text evidence="3">The sequence shown here is derived from an EMBL/GenBank/DDBJ whole genome shotgun (WGS) entry which is preliminary data.</text>
</comment>
<dbReference type="SUPFAM" id="SSF53335">
    <property type="entry name" value="S-adenosyl-L-methionine-dependent methyltransferases"/>
    <property type="match status" value="1"/>
</dbReference>
<dbReference type="Pfam" id="PF13649">
    <property type="entry name" value="Methyltransf_25"/>
    <property type="match status" value="1"/>
</dbReference>